<dbReference type="Gene3D" id="3.40.50.880">
    <property type="match status" value="1"/>
</dbReference>
<dbReference type="NCBIfam" id="TIGR00566">
    <property type="entry name" value="trpG_papA"/>
    <property type="match status" value="1"/>
</dbReference>
<gene>
    <name evidence="3" type="ORF">HPK16_13820</name>
</gene>
<dbReference type="EMBL" id="JABJVM010000018">
    <property type="protein sequence ID" value="MBA3927424.1"/>
    <property type="molecule type" value="Genomic_DNA"/>
</dbReference>
<dbReference type="InterPro" id="IPR050472">
    <property type="entry name" value="Anth_synth/Amidotransfase"/>
</dbReference>
<protein>
    <submittedName>
        <fullName evidence="3">Aminodeoxychorismate/anthranilate synthase component II</fullName>
    </submittedName>
</protein>
<dbReference type="SUPFAM" id="SSF52317">
    <property type="entry name" value="Class I glutamine amidotransferase-like"/>
    <property type="match status" value="1"/>
</dbReference>
<dbReference type="PANTHER" id="PTHR43418">
    <property type="entry name" value="MULTIFUNCTIONAL TRYPTOPHAN BIOSYNTHESIS PROTEIN-RELATED"/>
    <property type="match status" value="1"/>
</dbReference>
<evidence type="ECO:0000256" key="1">
    <source>
        <dbReference type="ARBA" id="ARBA00022962"/>
    </source>
</evidence>
<dbReference type="PRINTS" id="PR00096">
    <property type="entry name" value="GATASE"/>
</dbReference>
<comment type="caution">
    <text evidence="3">The sequence shown here is derived from an EMBL/GenBank/DDBJ whole genome shotgun (WGS) entry which is preliminary data.</text>
</comment>
<feature type="domain" description="Glutamine amidotransferase" evidence="2">
    <location>
        <begin position="3"/>
        <end position="186"/>
    </location>
</feature>
<dbReference type="InterPro" id="IPR017926">
    <property type="entry name" value="GATASE"/>
</dbReference>
<dbReference type="FunFam" id="3.40.50.880:FF:000003">
    <property type="entry name" value="Anthranilate synthase component II"/>
    <property type="match status" value="1"/>
</dbReference>
<reference evidence="3 4" key="1">
    <citation type="submission" date="2020-08" db="EMBL/GenBank/DDBJ databases">
        <title>Listeria ohnekaius sp. nov. and Listeria portnoyii sp. nov. isolated from non-agricultural and natural environments.</title>
        <authorList>
            <person name="Weller D."/>
            <person name="Belias A.M."/>
            <person name="Liao J."/>
            <person name="Guo S."/>
            <person name="Orsi R.H."/>
            <person name="Wiedmann M."/>
        </authorList>
    </citation>
    <scope>NUCLEOTIDE SEQUENCE [LARGE SCALE GENOMIC DNA]</scope>
    <source>
        <strain evidence="3 4">FSL W9-0585</strain>
    </source>
</reference>
<dbReference type="Pfam" id="PF00117">
    <property type="entry name" value="GATase"/>
    <property type="match status" value="1"/>
</dbReference>
<dbReference type="PRINTS" id="PR00099">
    <property type="entry name" value="CPSGATASE"/>
</dbReference>
<organism evidence="3 4">
    <name type="scientific">Listeria rustica</name>
    <dbReference type="NCBI Taxonomy" id="2713503"/>
    <lineage>
        <taxon>Bacteria</taxon>
        <taxon>Bacillati</taxon>
        <taxon>Bacillota</taxon>
        <taxon>Bacilli</taxon>
        <taxon>Bacillales</taxon>
        <taxon>Listeriaceae</taxon>
        <taxon>Listeria</taxon>
    </lineage>
</organism>
<proteinExistence type="predicted"/>
<dbReference type="InterPro" id="IPR006221">
    <property type="entry name" value="TrpG/PapA_dom"/>
</dbReference>
<dbReference type="Proteomes" id="UP000548787">
    <property type="component" value="Unassembled WGS sequence"/>
</dbReference>
<evidence type="ECO:0000313" key="4">
    <source>
        <dbReference type="Proteomes" id="UP000548787"/>
    </source>
</evidence>
<dbReference type="InterPro" id="IPR029062">
    <property type="entry name" value="Class_I_gatase-like"/>
</dbReference>
<keyword evidence="4" id="KW-1185">Reference proteome</keyword>
<evidence type="ECO:0000313" key="3">
    <source>
        <dbReference type="EMBL" id="MBA3927424.1"/>
    </source>
</evidence>
<dbReference type="GO" id="GO:0005829">
    <property type="term" value="C:cytosol"/>
    <property type="evidence" value="ECO:0007669"/>
    <property type="project" value="TreeGrafter"/>
</dbReference>
<dbReference type="CDD" id="cd01743">
    <property type="entry name" value="GATase1_Anthranilate_Synthase"/>
    <property type="match status" value="1"/>
</dbReference>
<keyword evidence="1" id="KW-0315">Glutamine amidotransferase</keyword>
<dbReference type="RefSeq" id="WP_181677511.1">
    <property type="nucleotide sequence ID" value="NZ_JABJVM010000018.1"/>
</dbReference>
<sequence>MILLVDNYDSFTYNLEQYLAEFADEVVVCRNDAADLMELAASATGIVLSPGPGKPSEAGLLEEVVRQFADKKPMLGICLGHQAIGEVFGGTVSRAGAIRHGKVSMMRQTAGSAIFAGLDEELEIMRYHSLIVEKEAFPEALEVLARSLDDDEIMAMQLRGFPVYGLQFHPESIGTLDGKRMMANFVAIVEKEGERDGSVFAKSV</sequence>
<dbReference type="PROSITE" id="PS51273">
    <property type="entry name" value="GATASE_TYPE_1"/>
    <property type="match status" value="1"/>
</dbReference>
<dbReference type="PANTHER" id="PTHR43418:SF8">
    <property type="entry name" value="SYNTHASE COMPONENT II, PUTATIVE-RELATED"/>
    <property type="match status" value="1"/>
</dbReference>
<dbReference type="PRINTS" id="PR00097">
    <property type="entry name" value="ANTSNTHASEII"/>
</dbReference>
<accession>A0A7W1YH95</accession>
<name>A0A7W1YH95_9LIST</name>
<dbReference type="AlphaFoldDB" id="A0A7W1YH95"/>
<dbReference type="GO" id="GO:0004049">
    <property type="term" value="F:anthranilate synthase activity"/>
    <property type="evidence" value="ECO:0007669"/>
    <property type="project" value="TreeGrafter"/>
</dbReference>
<dbReference type="GO" id="GO:0000162">
    <property type="term" value="P:L-tryptophan biosynthetic process"/>
    <property type="evidence" value="ECO:0007669"/>
    <property type="project" value="TreeGrafter"/>
</dbReference>
<evidence type="ECO:0000259" key="2">
    <source>
        <dbReference type="Pfam" id="PF00117"/>
    </source>
</evidence>